<reference evidence="2 3" key="1">
    <citation type="submission" date="2018-08" db="EMBL/GenBank/DDBJ databases">
        <title>Thalassotalea euphylliae genome.</title>
        <authorList>
            <person name="Summers S."/>
            <person name="Rice S.A."/>
            <person name="Freckelton M.L."/>
            <person name="Nedved B.T."/>
            <person name="Hadfield M.G."/>
        </authorList>
    </citation>
    <scope>NUCLEOTIDE SEQUENCE [LARGE SCALE GENOMIC DNA]</scope>
    <source>
        <strain evidence="2 3">H1</strain>
    </source>
</reference>
<evidence type="ECO:0000313" key="2">
    <source>
        <dbReference type="EMBL" id="REL26290.1"/>
    </source>
</evidence>
<dbReference type="RefSeq" id="WP_116007411.1">
    <property type="nucleotide sequence ID" value="NZ_QUOU01000001.1"/>
</dbReference>
<dbReference type="PANTHER" id="PTHR36573:SF1">
    <property type="entry name" value="INTERMEMBRANE PHOSPHOLIPID TRANSPORT SYSTEM BINDING PROTEIN MLAC"/>
    <property type="match status" value="1"/>
</dbReference>
<dbReference type="Proteomes" id="UP000256478">
    <property type="component" value="Unassembled WGS sequence"/>
</dbReference>
<dbReference type="PANTHER" id="PTHR36573">
    <property type="entry name" value="INTERMEMBRANE PHOSPHOLIPID TRANSPORT SYSTEM BINDING PROTEIN MLAC"/>
    <property type="match status" value="1"/>
</dbReference>
<evidence type="ECO:0000256" key="1">
    <source>
        <dbReference type="SAM" id="SignalP"/>
    </source>
</evidence>
<feature type="chain" id="PRO_5017833312" evidence="1">
    <location>
        <begin position="25"/>
        <end position="180"/>
    </location>
</feature>
<organism evidence="2 3">
    <name type="scientific">Thalassotalea euphylliae</name>
    <dbReference type="NCBI Taxonomy" id="1655234"/>
    <lineage>
        <taxon>Bacteria</taxon>
        <taxon>Pseudomonadati</taxon>
        <taxon>Pseudomonadota</taxon>
        <taxon>Gammaproteobacteria</taxon>
        <taxon>Alteromonadales</taxon>
        <taxon>Colwelliaceae</taxon>
        <taxon>Thalassotalea</taxon>
    </lineage>
</organism>
<dbReference type="OrthoDB" id="9787053at2"/>
<feature type="signal peptide" evidence="1">
    <location>
        <begin position="1"/>
        <end position="24"/>
    </location>
</feature>
<comment type="caution">
    <text evidence="2">The sequence shown here is derived from an EMBL/GenBank/DDBJ whole genome shotgun (WGS) entry which is preliminary data.</text>
</comment>
<evidence type="ECO:0000313" key="3">
    <source>
        <dbReference type="Proteomes" id="UP000256478"/>
    </source>
</evidence>
<dbReference type="Pfam" id="PF05494">
    <property type="entry name" value="MlaC"/>
    <property type="match status" value="1"/>
</dbReference>
<proteinExistence type="predicted"/>
<name>A0A3E0TPP8_9GAMM</name>
<dbReference type="AlphaFoldDB" id="A0A3E0TPP8"/>
<accession>A0A3E0TPP8</accession>
<dbReference type="InterPro" id="IPR008869">
    <property type="entry name" value="MlaC/ttg2D"/>
</dbReference>
<dbReference type="InterPro" id="IPR042245">
    <property type="entry name" value="Tgt2/MlaC_sf"/>
</dbReference>
<gene>
    <name evidence="2" type="ORF">DXX93_06630</name>
</gene>
<keyword evidence="1" id="KW-0732">Signal</keyword>
<dbReference type="EMBL" id="QUOU01000001">
    <property type="protein sequence ID" value="REL26290.1"/>
    <property type="molecule type" value="Genomic_DNA"/>
</dbReference>
<protein>
    <submittedName>
        <fullName evidence="2">ABC transporter substrate-binding protein</fullName>
    </submittedName>
</protein>
<dbReference type="Gene3D" id="3.10.450.710">
    <property type="entry name" value="Tgt2/MlaC"/>
    <property type="match status" value="1"/>
</dbReference>
<sequence length="180" mass="20635">MNKLVYRLCYVAAMLIAVTSPSVAVEHIDTLTKTKANLSPYQVVEITAKSLFNRLDKNKDNLTKFPELMETIVQEELLPIIDHRYVAYKVLGKHLNKSTKAQRAKFTQAMKHNIVRSYTAILKQYNGQKLVYAQPKLVKNTKLVSVPMTIVEPSKPPIELVFRLRKHKKTGNWLIFDVLA</sequence>